<evidence type="ECO:0000313" key="1">
    <source>
        <dbReference type="EMBL" id="KAI4302841.1"/>
    </source>
</evidence>
<dbReference type="Proteomes" id="UP001057402">
    <property type="component" value="Chromosome 12"/>
</dbReference>
<gene>
    <name evidence="1" type="ORF">MLD38_038541</name>
</gene>
<reference evidence="2" key="1">
    <citation type="journal article" date="2023" name="Front. Plant Sci.">
        <title>Chromosomal-level genome assembly of Melastoma candidum provides insights into trichome evolution.</title>
        <authorList>
            <person name="Zhong Y."/>
            <person name="Wu W."/>
            <person name="Sun C."/>
            <person name="Zou P."/>
            <person name="Liu Y."/>
            <person name="Dai S."/>
            <person name="Zhou R."/>
        </authorList>
    </citation>
    <scope>NUCLEOTIDE SEQUENCE [LARGE SCALE GENOMIC DNA]</scope>
</reference>
<protein>
    <submittedName>
        <fullName evidence="1">Uncharacterized protein</fullName>
    </submittedName>
</protein>
<sequence length="361" mass="41868">MMDHCPKSSLANISVLSLVVVGILYLYVSSNYPSLGYGCAIPVANSDVRPYDAPPPPADELGRALQMAAKADRTVILTVVNEAYTEQDVNSDKTMLDLFVDSFWLGDGTRHLLDRLLVVAVDRTAYRRCRFRRLNCYRLETEGEGRDEKLYMSEGFVRMMWRRTQFLGEVLRKGYNFIFTDTDVMWLRNPFPWLSNNVTVDLQISTDKFNGDPWSERNPINTGFYFVRSNNRTTSLFDAWYGRKANSTGKKEQDVLIDLMHEGLFQRLGLRVRFLDTDYFSGFCRDSKDFDRVATVHSNCCRSIKAKVFDLSVVLRDWKRYKWRRGQRKVAGGRNGTGSYNRWTPHVGCWRAWRTTPQQKQ</sequence>
<comment type="caution">
    <text evidence="1">The sequence shown here is derived from an EMBL/GenBank/DDBJ whole genome shotgun (WGS) entry which is preliminary data.</text>
</comment>
<proteinExistence type="predicted"/>
<name>A0ACB9L0Q4_9MYRT</name>
<keyword evidence="2" id="KW-1185">Reference proteome</keyword>
<dbReference type="EMBL" id="CM042891">
    <property type="protein sequence ID" value="KAI4302841.1"/>
    <property type="molecule type" value="Genomic_DNA"/>
</dbReference>
<organism evidence="1 2">
    <name type="scientific">Melastoma candidum</name>
    <dbReference type="NCBI Taxonomy" id="119954"/>
    <lineage>
        <taxon>Eukaryota</taxon>
        <taxon>Viridiplantae</taxon>
        <taxon>Streptophyta</taxon>
        <taxon>Embryophyta</taxon>
        <taxon>Tracheophyta</taxon>
        <taxon>Spermatophyta</taxon>
        <taxon>Magnoliopsida</taxon>
        <taxon>eudicotyledons</taxon>
        <taxon>Gunneridae</taxon>
        <taxon>Pentapetalae</taxon>
        <taxon>rosids</taxon>
        <taxon>malvids</taxon>
        <taxon>Myrtales</taxon>
        <taxon>Melastomataceae</taxon>
        <taxon>Melastomatoideae</taxon>
        <taxon>Melastomateae</taxon>
        <taxon>Melastoma</taxon>
    </lineage>
</organism>
<accession>A0ACB9L0Q4</accession>
<evidence type="ECO:0000313" key="2">
    <source>
        <dbReference type="Proteomes" id="UP001057402"/>
    </source>
</evidence>